<feature type="compositionally biased region" description="Pro residues" evidence="1">
    <location>
        <begin position="74"/>
        <end position="96"/>
    </location>
</feature>
<keyword evidence="2" id="KW-1133">Transmembrane helix</keyword>
<feature type="region of interest" description="Disordered" evidence="1">
    <location>
        <begin position="47"/>
        <end position="132"/>
    </location>
</feature>
<keyword evidence="2" id="KW-0812">Transmembrane</keyword>
<accession>A0AAD5L2U5</accession>
<dbReference type="EMBL" id="WJBH02000202">
    <property type="protein sequence ID" value="KAI9549933.1"/>
    <property type="molecule type" value="Genomic_DNA"/>
</dbReference>
<dbReference type="AlphaFoldDB" id="A0AAD5L2U5"/>
<name>A0AAD5L2U5_9CRUS</name>
<evidence type="ECO:0000256" key="2">
    <source>
        <dbReference type="SAM" id="Phobius"/>
    </source>
</evidence>
<feature type="compositionally biased region" description="Low complexity" evidence="1">
    <location>
        <begin position="97"/>
        <end position="132"/>
    </location>
</feature>
<reference evidence="4" key="1">
    <citation type="submission" date="2022-05" db="EMBL/GenBank/DDBJ databases">
        <title>A multi-omics perspective on studying reproductive biology in Daphnia sinensis.</title>
        <authorList>
            <person name="Jia J."/>
        </authorList>
    </citation>
    <scope>NUCLEOTIDE SEQUENCE</scope>
    <source>
        <strain evidence="4">WSL</strain>
    </source>
</reference>
<sequence>MKKLFPNIETAIIFVFIICVMLWGVTRCNRKKEALATQTAIEGAATTQIDTNSLSPAARRSPATPASSPSNTSTPPPLPSATPEPAIVTPPAPVPNPTLGNTTPAPPTTAATPKVTQPTTTPRAASPSPASGTTLYVLINGVNVRTKPDLKAKSLGKLSLNDQVYFMNEVTPEAQTIRLADKTEVTKPWFKIKTKRGTVGWVHGSGVDFYKRKPQGHI</sequence>
<feature type="compositionally biased region" description="Low complexity" evidence="1">
    <location>
        <begin position="52"/>
        <end position="73"/>
    </location>
</feature>
<gene>
    <name evidence="4" type="ORF">GHT06_005940</name>
</gene>
<organism evidence="4 5">
    <name type="scientific">Daphnia sinensis</name>
    <dbReference type="NCBI Taxonomy" id="1820382"/>
    <lineage>
        <taxon>Eukaryota</taxon>
        <taxon>Metazoa</taxon>
        <taxon>Ecdysozoa</taxon>
        <taxon>Arthropoda</taxon>
        <taxon>Crustacea</taxon>
        <taxon>Branchiopoda</taxon>
        <taxon>Diplostraca</taxon>
        <taxon>Cladocera</taxon>
        <taxon>Anomopoda</taxon>
        <taxon>Daphniidae</taxon>
        <taxon>Daphnia</taxon>
        <taxon>Daphnia similis group</taxon>
    </lineage>
</organism>
<evidence type="ECO:0000313" key="4">
    <source>
        <dbReference type="EMBL" id="KAI9549933.1"/>
    </source>
</evidence>
<protein>
    <recommendedName>
        <fullName evidence="3">SH3b domain-containing protein</fullName>
    </recommendedName>
</protein>
<proteinExistence type="predicted"/>
<dbReference type="Proteomes" id="UP000820818">
    <property type="component" value="Unassembled WGS sequence"/>
</dbReference>
<feature type="domain" description="SH3b" evidence="3">
    <location>
        <begin position="141"/>
        <end position="207"/>
    </location>
</feature>
<keyword evidence="2" id="KW-0472">Membrane</keyword>
<dbReference type="Gene3D" id="2.30.30.40">
    <property type="entry name" value="SH3 Domains"/>
    <property type="match status" value="1"/>
</dbReference>
<feature type="transmembrane region" description="Helical" evidence="2">
    <location>
        <begin position="6"/>
        <end position="25"/>
    </location>
</feature>
<dbReference type="Pfam" id="PF08239">
    <property type="entry name" value="SH3_3"/>
    <property type="match status" value="1"/>
</dbReference>
<evidence type="ECO:0000259" key="3">
    <source>
        <dbReference type="Pfam" id="PF08239"/>
    </source>
</evidence>
<keyword evidence="5" id="KW-1185">Reference proteome</keyword>
<evidence type="ECO:0000256" key="1">
    <source>
        <dbReference type="SAM" id="MobiDB-lite"/>
    </source>
</evidence>
<comment type="caution">
    <text evidence="4">The sequence shown here is derived from an EMBL/GenBank/DDBJ whole genome shotgun (WGS) entry which is preliminary data.</text>
</comment>
<evidence type="ECO:0000313" key="5">
    <source>
        <dbReference type="Proteomes" id="UP000820818"/>
    </source>
</evidence>
<dbReference type="InterPro" id="IPR003646">
    <property type="entry name" value="SH3-like_bac-type"/>
</dbReference>